<dbReference type="Pfam" id="PF04151">
    <property type="entry name" value="PPC"/>
    <property type="match status" value="1"/>
</dbReference>
<dbReference type="EMBL" id="WWCM01000021">
    <property type="protein sequence ID" value="MYM41737.1"/>
    <property type="molecule type" value="Genomic_DNA"/>
</dbReference>
<comment type="caution">
    <text evidence="5">The sequence shown here is derived from an EMBL/GenBank/DDBJ whole genome shotgun (WGS) entry which is preliminary data.</text>
</comment>
<dbReference type="Gene3D" id="2.60.120.380">
    <property type="match status" value="5"/>
</dbReference>
<dbReference type="InterPro" id="IPR007280">
    <property type="entry name" value="Peptidase_C_arc/bac"/>
</dbReference>
<feature type="domain" description="DUF4214" evidence="4">
    <location>
        <begin position="1070"/>
        <end position="1137"/>
    </location>
</feature>
<dbReference type="InterPro" id="IPR038255">
    <property type="entry name" value="PBS_linker_sf"/>
</dbReference>
<sequence length="1153" mass="123670">MDGTLLTTLTSGADGMYTYQLPTWPAFGPHEFVAKASSKDFLTDSSEVLKVNLPFQVATTTLQSGYQGLDGDFHQARSLNFFMYGMSTPGATIRIQCNGQAFYTIRAEADGHWAGLTPHLDDGDYIFTATATNNLGSTSTTEPWKVHIDSVAPVAPTIMLDNGAGNVLSTDRPHFSGTAEPNTVLMIYLDGKEQVRTVVGRDGNWAAWFDLPVGNYQVTAQSMDLVFQKSPFTAPLAFSVSAASELAADNSTAGRLDVGSSVQGMLEKVGDHDWFRVKLDALTLYQFTFKGLESHAGTLDTAGYEVFEPYLRLWEEVAPGQFVNAGLTESAPLGAPVTIKFTPTRSGEYYLDMGSAYLRGSYTLSASVLQYDDHGDNTSNATPLPVNGQLNGKIDYGTDTDMFALSLQAGVSYTVKLDRGTAAPDQLQRYLYFTPDTWVSTHSYTSDGASFVTLLPYKDGQYFISASSLPGATPAYHIALTLAPDDYLASVATTGRVLASAPAQGKLEVLGDADWFKATLTAGQSYLMRAQTSNGTKLDLHFFDAYGQPAGFDNSIVSGQNAQLWKATASGDYYFQVSSFSETGAYTLTVAPAAPDDFSADTSTTGQLAAAARASGTLEVPGDVDWFKLSLEAGTDYIFRLEGGNADPSLITAARLQLRDAGGKLLAQRTDWGYDATSQLVFHASQTGTYYLALDDPMYARTASYTISMAANRQDTVAGDTSTTASLSPGQVKLGNIDFATDADWYRVDMQAGHQYNFELTGTTGRGGTLPSNMMQLALVDSSGTVIASPSPLYGKDPVLNYHASSATTLYLRVAQQDNSTGSYTLKASLDYNAFVDTLPPLYKFLEGVSAGRILERGTALYLNFDETLSLASGAATLRLASGELVEEFSGTKGNASVESGMATLTLRPSALAYDTDYVLTLAAGSVADTSKHLFEGTTIKFRTPASPARQDGSAANETFRSPVGNQIIDGKGGIDTVIMPGTASDYLIRKTGEVLKIDGWFLPQGLHTLLGIERVQFDDRSMAFDIDGNAGQAYRIYQAAFARSPDKGGLGFWIKAMDQGVSLAEVSTAFVQSDEFKTLYSGASGNRAILEKMYDNVLHRAPDAGGLNWYLNLLDTKVITVAQALADISESAENKAALIGVMQNGFDYTPYG</sequence>
<dbReference type="SUPFAM" id="SSF89260">
    <property type="entry name" value="Collagen-binding domain"/>
    <property type="match status" value="1"/>
</dbReference>
<organism evidence="5 6">
    <name type="scientific">Duganella qianjiadongensis</name>
    <dbReference type="NCBI Taxonomy" id="2692176"/>
    <lineage>
        <taxon>Bacteria</taxon>
        <taxon>Pseudomonadati</taxon>
        <taxon>Pseudomonadota</taxon>
        <taxon>Betaproteobacteria</taxon>
        <taxon>Burkholderiales</taxon>
        <taxon>Oxalobacteraceae</taxon>
        <taxon>Telluria group</taxon>
        <taxon>Duganella</taxon>
    </lineage>
</organism>
<reference evidence="5 6" key="1">
    <citation type="submission" date="2019-12" db="EMBL/GenBank/DDBJ databases">
        <title>Novel species isolated from a subtropical stream in China.</title>
        <authorList>
            <person name="Lu H."/>
        </authorList>
    </citation>
    <scope>NUCLEOTIDE SEQUENCE [LARGE SCALE GENOMIC DNA]</scope>
    <source>
        <strain evidence="5 6">CY13W</strain>
    </source>
</reference>
<gene>
    <name evidence="5" type="ORF">GTP27_20735</name>
</gene>
<keyword evidence="6" id="KW-1185">Reference proteome</keyword>
<dbReference type="RefSeq" id="WP_161041004.1">
    <property type="nucleotide sequence ID" value="NZ_WWCM01000021.1"/>
</dbReference>
<protein>
    <submittedName>
        <fullName evidence="5">DUF4214 domain-containing protein</fullName>
    </submittedName>
</protein>
<dbReference type="Gene3D" id="2.60.40.10">
    <property type="entry name" value="Immunoglobulins"/>
    <property type="match status" value="2"/>
</dbReference>
<name>A0ABW9VS12_9BURK</name>
<evidence type="ECO:0000259" key="4">
    <source>
        <dbReference type="Pfam" id="PF13946"/>
    </source>
</evidence>
<evidence type="ECO:0000313" key="6">
    <source>
        <dbReference type="Proteomes" id="UP000478090"/>
    </source>
</evidence>
<dbReference type="Pfam" id="PF13946">
    <property type="entry name" value="DUF4214"/>
    <property type="match status" value="1"/>
</dbReference>
<evidence type="ECO:0000313" key="5">
    <source>
        <dbReference type="EMBL" id="MYM41737.1"/>
    </source>
</evidence>
<evidence type="ECO:0000259" key="3">
    <source>
        <dbReference type="Pfam" id="PF13205"/>
    </source>
</evidence>
<evidence type="ECO:0000256" key="1">
    <source>
        <dbReference type="ARBA" id="ARBA00022729"/>
    </source>
</evidence>
<dbReference type="Gene3D" id="1.10.3130.20">
    <property type="entry name" value="Phycobilisome linker domain"/>
    <property type="match status" value="1"/>
</dbReference>
<dbReference type="InterPro" id="IPR032812">
    <property type="entry name" value="SbsA_Ig"/>
</dbReference>
<dbReference type="Proteomes" id="UP000478090">
    <property type="component" value="Unassembled WGS sequence"/>
</dbReference>
<dbReference type="InterPro" id="IPR025282">
    <property type="entry name" value="DUF4214"/>
</dbReference>
<feature type="domain" description="Peptidase C-terminal archaeal/bacterial" evidence="2">
    <location>
        <begin position="623"/>
        <end position="694"/>
    </location>
</feature>
<evidence type="ECO:0000259" key="2">
    <source>
        <dbReference type="Pfam" id="PF04151"/>
    </source>
</evidence>
<keyword evidence="1" id="KW-0732">Signal</keyword>
<proteinExistence type="predicted"/>
<dbReference type="InterPro" id="IPR013783">
    <property type="entry name" value="Ig-like_fold"/>
</dbReference>
<dbReference type="Pfam" id="PF13205">
    <property type="entry name" value="Big_5"/>
    <property type="match status" value="1"/>
</dbReference>
<accession>A0ABW9VS12</accession>
<feature type="domain" description="SbsA Ig-like" evidence="3">
    <location>
        <begin position="859"/>
        <end position="944"/>
    </location>
</feature>